<proteinExistence type="predicted"/>
<dbReference type="Proteomes" id="UP000015105">
    <property type="component" value="Chromosome 5D"/>
</dbReference>
<reference evidence="3" key="1">
    <citation type="journal article" date="2014" name="Science">
        <title>Ancient hybridizations among the ancestral genomes of bread wheat.</title>
        <authorList>
            <consortium name="International Wheat Genome Sequencing Consortium,"/>
            <person name="Marcussen T."/>
            <person name="Sandve S.R."/>
            <person name="Heier L."/>
            <person name="Spannagl M."/>
            <person name="Pfeifer M."/>
            <person name="Jakobsen K.S."/>
            <person name="Wulff B.B."/>
            <person name="Steuernagel B."/>
            <person name="Mayer K.F."/>
            <person name="Olsen O.A."/>
        </authorList>
    </citation>
    <scope>NUCLEOTIDE SEQUENCE [LARGE SCALE GENOMIC DNA]</scope>
    <source>
        <strain evidence="3">cv. AL8/78</strain>
    </source>
</reference>
<reference evidence="2" key="4">
    <citation type="submission" date="2019-03" db="UniProtKB">
        <authorList>
            <consortium name="EnsemblPlants"/>
        </authorList>
    </citation>
    <scope>IDENTIFICATION</scope>
</reference>
<evidence type="ECO:0000313" key="2">
    <source>
        <dbReference type="EnsemblPlants" id="AET5Gv21091300.2"/>
    </source>
</evidence>
<reference evidence="2" key="5">
    <citation type="journal article" date="2021" name="G3 (Bethesda)">
        <title>Aegilops tauschii genome assembly Aet v5.0 features greater sequence contiguity and improved annotation.</title>
        <authorList>
            <person name="Wang L."/>
            <person name="Zhu T."/>
            <person name="Rodriguez J.C."/>
            <person name="Deal K.R."/>
            <person name="Dubcovsky J."/>
            <person name="McGuire P.E."/>
            <person name="Lux T."/>
            <person name="Spannagl M."/>
            <person name="Mayer K.F.X."/>
            <person name="Baldrich P."/>
            <person name="Meyers B.C."/>
            <person name="Huo N."/>
            <person name="Gu Y.Q."/>
            <person name="Zhou H."/>
            <person name="Devos K.M."/>
            <person name="Bennetzen J.L."/>
            <person name="Unver T."/>
            <person name="Budak H."/>
            <person name="Gulick P.J."/>
            <person name="Galiba G."/>
            <person name="Kalapos B."/>
            <person name="Nelson D.R."/>
            <person name="Li P."/>
            <person name="You F.M."/>
            <person name="Luo M.C."/>
            <person name="Dvorak J."/>
        </authorList>
    </citation>
    <scope>NUCLEOTIDE SEQUENCE [LARGE SCALE GENOMIC DNA]</scope>
    <source>
        <strain evidence="2">cv. AL8/78</strain>
    </source>
</reference>
<organism evidence="2 3">
    <name type="scientific">Aegilops tauschii subsp. strangulata</name>
    <name type="common">Goatgrass</name>
    <dbReference type="NCBI Taxonomy" id="200361"/>
    <lineage>
        <taxon>Eukaryota</taxon>
        <taxon>Viridiplantae</taxon>
        <taxon>Streptophyta</taxon>
        <taxon>Embryophyta</taxon>
        <taxon>Tracheophyta</taxon>
        <taxon>Spermatophyta</taxon>
        <taxon>Magnoliopsida</taxon>
        <taxon>Liliopsida</taxon>
        <taxon>Poales</taxon>
        <taxon>Poaceae</taxon>
        <taxon>BOP clade</taxon>
        <taxon>Pooideae</taxon>
        <taxon>Triticodae</taxon>
        <taxon>Triticeae</taxon>
        <taxon>Triticinae</taxon>
        <taxon>Aegilops</taxon>
    </lineage>
</organism>
<dbReference type="AlphaFoldDB" id="A0A453M8F3"/>
<sequence length="47" mass="5752">PPRRPLPNRARRHGRRQEHARRRRELELLIINSDCMEVIFIHSLHDC</sequence>
<feature type="compositionally biased region" description="Basic residues" evidence="1">
    <location>
        <begin position="9"/>
        <end position="21"/>
    </location>
</feature>
<evidence type="ECO:0000313" key="3">
    <source>
        <dbReference type="Proteomes" id="UP000015105"/>
    </source>
</evidence>
<protein>
    <submittedName>
        <fullName evidence="2">Uncharacterized protein</fullName>
    </submittedName>
</protein>
<dbReference type="Gramene" id="AET5Gv21091300.2">
    <property type="protein sequence ID" value="AET5Gv21091300.2"/>
    <property type="gene ID" value="AET5Gv21091300"/>
</dbReference>
<reference evidence="2" key="3">
    <citation type="journal article" date="2017" name="Nature">
        <title>Genome sequence of the progenitor of the wheat D genome Aegilops tauschii.</title>
        <authorList>
            <person name="Luo M.C."/>
            <person name="Gu Y.Q."/>
            <person name="Puiu D."/>
            <person name="Wang H."/>
            <person name="Twardziok S.O."/>
            <person name="Deal K.R."/>
            <person name="Huo N."/>
            <person name="Zhu T."/>
            <person name="Wang L."/>
            <person name="Wang Y."/>
            <person name="McGuire P.E."/>
            <person name="Liu S."/>
            <person name="Long H."/>
            <person name="Ramasamy R.K."/>
            <person name="Rodriguez J.C."/>
            <person name="Van S.L."/>
            <person name="Yuan L."/>
            <person name="Wang Z."/>
            <person name="Xia Z."/>
            <person name="Xiao L."/>
            <person name="Anderson O.D."/>
            <person name="Ouyang S."/>
            <person name="Liang Y."/>
            <person name="Zimin A.V."/>
            <person name="Pertea G."/>
            <person name="Qi P."/>
            <person name="Bennetzen J.L."/>
            <person name="Dai X."/>
            <person name="Dawson M.W."/>
            <person name="Muller H.G."/>
            <person name="Kugler K."/>
            <person name="Rivarola-Duarte L."/>
            <person name="Spannagl M."/>
            <person name="Mayer K.F.X."/>
            <person name="Lu F.H."/>
            <person name="Bevan M.W."/>
            <person name="Leroy P."/>
            <person name="Li P."/>
            <person name="You F.M."/>
            <person name="Sun Q."/>
            <person name="Liu Z."/>
            <person name="Lyons E."/>
            <person name="Wicker T."/>
            <person name="Salzberg S.L."/>
            <person name="Devos K.M."/>
            <person name="Dvorak J."/>
        </authorList>
    </citation>
    <scope>NUCLEOTIDE SEQUENCE [LARGE SCALE GENOMIC DNA]</scope>
    <source>
        <strain evidence="2">cv. AL8/78</strain>
    </source>
</reference>
<reference evidence="3" key="2">
    <citation type="journal article" date="2017" name="Nat. Plants">
        <title>The Aegilops tauschii genome reveals multiple impacts of transposons.</title>
        <authorList>
            <person name="Zhao G."/>
            <person name="Zou C."/>
            <person name="Li K."/>
            <person name="Wang K."/>
            <person name="Li T."/>
            <person name="Gao L."/>
            <person name="Zhang X."/>
            <person name="Wang H."/>
            <person name="Yang Z."/>
            <person name="Liu X."/>
            <person name="Jiang W."/>
            <person name="Mao L."/>
            <person name="Kong X."/>
            <person name="Jiao Y."/>
            <person name="Jia J."/>
        </authorList>
    </citation>
    <scope>NUCLEOTIDE SEQUENCE [LARGE SCALE GENOMIC DNA]</scope>
    <source>
        <strain evidence="3">cv. AL8/78</strain>
    </source>
</reference>
<name>A0A453M8F3_AEGTS</name>
<accession>A0A453M8F3</accession>
<feature type="region of interest" description="Disordered" evidence="1">
    <location>
        <begin position="1"/>
        <end position="21"/>
    </location>
</feature>
<dbReference type="EnsemblPlants" id="AET5Gv21091300.2">
    <property type="protein sequence ID" value="AET5Gv21091300.2"/>
    <property type="gene ID" value="AET5Gv21091300"/>
</dbReference>
<evidence type="ECO:0000256" key="1">
    <source>
        <dbReference type="SAM" id="MobiDB-lite"/>
    </source>
</evidence>
<keyword evidence="3" id="KW-1185">Reference proteome</keyword>